<comment type="caution">
    <text evidence="2">The sequence shown here is derived from an EMBL/GenBank/DDBJ whole genome shotgun (WGS) entry which is preliminary data.</text>
</comment>
<evidence type="ECO:0000313" key="3">
    <source>
        <dbReference type="Proteomes" id="UP000823612"/>
    </source>
</evidence>
<protein>
    <recommendedName>
        <fullName evidence="4">DUF4340 domain-containing protein</fullName>
    </recommendedName>
</protein>
<dbReference type="Proteomes" id="UP000823612">
    <property type="component" value="Unassembled WGS sequence"/>
</dbReference>
<proteinExistence type="predicted"/>
<evidence type="ECO:0000256" key="1">
    <source>
        <dbReference type="SAM" id="Phobius"/>
    </source>
</evidence>
<evidence type="ECO:0008006" key="4">
    <source>
        <dbReference type="Google" id="ProtNLM"/>
    </source>
</evidence>
<evidence type="ECO:0000313" key="2">
    <source>
        <dbReference type="EMBL" id="MBO8433353.1"/>
    </source>
</evidence>
<dbReference type="EMBL" id="JADIMZ010000130">
    <property type="protein sequence ID" value="MBO8433353.1"/>
    <property type="molecule type" value="Genomic_DNA"/>
</dbReference>
<sequence>MFASKTLKKLGVWGIVLVAVSFLAMAVYRRWDGSVRDPVLAPGQIAKADKILLERPDGTVFRFDRKSDGTWLLRVKGEVSPADPSRILDFLYVFNFWEIARVPDRQESRNWEDFIDRQGGRLQLKSGIRTLLDFAFARQGDLFLIRIGGRSYAMRSVWKPSAWMDFFSDAPEAWRNRLLMDFAYTEIRSVEVRYDTFAADGQGQSHAMEEGAFFPSGDTLSYKLVLLDPVDAERSSDGSAANRPDSFSSRYRLYVESGAFPCPDAEAENYLSAFTQIFFDPLADAKMGKRLYSLTIEPLQGEPVRLSVFEKLVPAVSELFFDGRGVDARAQAGVPTRVDSAALSPADAWRPDIFKAVVVCRGSQEDTVQMPYVFLDKMAKRASWFVKPRP</sequence>
<reference evidence="2" key="2">
    <citation type="journal article" date="2021" name="PeerJ">
        <title>Extensive microbial diversity within the chicken gut microbiome revealed by metagenomics and culture.</title>
        <authorList>
            <person name="Gilroy R."/>
            <person name="Ravi A."/>
            <person name="Getino M."/>
            <person name="Pursley I."/>
            <person name="Horton D.L."/>
            <person name="Alikhan N.F."/>
            <person name="Baker D."/>
            <person name="Gharbi K."/>
            <person name="Hall N."/>
            <person name="Watson M."/>
            <person name="Adriaenssens E.M."/>
            <person name="Foster-Nyarko E."/>
            <person name="Jarju S."/>
            <person name="Secka A."/>
            <person name="Antonio M."/>
            <person name="Oren A."/>
            <person name="Chaudhuri R.R."/>
            <person name="La Ragione R."/>
            <person name="Hildebrand F."/>
            <person name="Pallen M.J."/>
        </authorList>
    </citation>
    <scope>NUCLEOTIDE SEQUENCE</scope>
    <source>
        <strain evidence="2">2889</strain>
    </source>
</reference>
<keyword evidence="1" id="KW-0812">Transmembrane</keyword>
<name>A0A9D9DTQ0_9BACT</name>
<keyword evidence="1" id="KW-0472">Membrane</keyword>
<accession>A0A9D9DTQ0</accession>
<gene>
    <name evidence="2" type="ORF">IAB08_08705</name>
</gene>
<reference evidence="2" key="1">
    <citation type="submission" date="2020-10" db="EMBL/GenBank/DDBJ databases">
        <authorList>
            <person name="Gilroy R."/>
        </authorList>
    </citation>
    <scope>NUCLEOTIDE SEQUENCE</scope>
    <source>
        <strain evidence="2">2889</strain>
    </source>
</reference>
<feature type="transmembrane region" description="Helical" evidence="1">
    <location>
        <begin position="12"/>
        <end position="31"/>
    </location>
</feature>
<organism evidence="2 3">
    <name type="scientific">Candidatus Pullibacteroides excrementavium</name>
    <dbReference type="NCBI Taxonomy" id="2840905"/>
    <lineage>
        <taxon>Bacteria</taxon>
        <taxon>Pseudomonadati</taxon>
        <taxon>Bacteroidota</taxon>
        <taxon>Bacteroidia</taxon>
        <taxon>Bacteroidales</taxon>
        <taxon>Candidatus Pullibacteroides</taxon>
    </lineage>
</organism>
<keyword evidence="1" id="KW-1133">Transmembrane helix</keyword>
<dbReference type="AlphaFoldDB" id="A0A9D9DTQ0"/>